<keyword evidence="7" id="KW-0687">Ribonucleoprotein</keyword>
<keyword evidence="6" id="KW-1185">Reference proteome</keyword>
<dbReference type="FunFam" id="3.30.70.330:FF:000554">
    <property type="entry name" value="Uncharacterized protein, isoform A"/>
    <property type="match status" value="1"/>
</dbReference>
<protein>
    <submittedName>
        <fullName evidence="7">Ribonucleoprotein RB97D</fullName>
    </submittedName>
</protein>
<keyword evidence="2 3" id="KW-0694">RNA-binding</keyword>
<dbReference type="PANTHER" id="PTHR48026:SF14">
    <property type="entry name" value="HETEROGENEOUS NUCLEAR RIBONUCLEOPROTEIN A1"/>
    <property type="match status" value="1"/>
</dbReference>
<sequence>MTSSAAVKDEVGESPSPDVVILPDREDDDICELEHLRKLFIGGLAPYTTEEGLKVFYGQWGKVVDVVVMRDAATKRSRGFGFITYTKSICVDKAQENRPHVIDGKTVEAKRALPRPERESRETNISVKKLFVGGLKDNHDEDCLREYFVQFGRVVSVKLLTDKTTGKRRGFAFIEFDDYDAVDKAILQKQHSIKYVHVDVKKSIYNLEKKDKQQQGALTNGNKPPPPNQQQHQQQQQPHQQAPPPQPQHNGNMPVPPGYRPPGPPPQGMPPYHQQQPPPPPMNAPPPNYNYWGPPPPPMQSYYQQPPPPQMTAWGPYPPAQNGWNAPPPPPPGAQQWHPSQWGCPPPVQQVPPAGVVPPPMDHRHGGPPPPAPGNWNMPPNAPTPGQGAPPPQGPPPHQQPPPQQQQPPPPNFGSGYQQTYGGGPTKHNNMHANRMNPYAVAPPNPYQHPQQQQPAPAYPPYNATAPPPNGNVPSASSTKAVGVSNGSVATGGSANSKYRR</sequence>
<evidence type="ECO:0000256" key="2">
    <source>
        <dbReference type="ARBA" id="ARBA00022884"/>
    </source>
</evidence>
<feature type="compositionally biased region" description="Pro residues" evidence="4">
    <location>
        <begin position="254"/>
        <end position="269"/>
    </location>
</feature>
<dbReference type="Proteomes" id="UP001652661">
    <property type="component" value="Chromosome 3R"/>
</dbReference>
<evidence type="ECO:0000256" key="1">
    <source>
        <dbReference type="ARBA" id="ARBA00022737"/>
    </source>
</evidence>
<evidence type="ECO:0000313" key="6">
    <source>
        <dbReference type="Proteomes" id="UP001652661"/>
    </source>
</evidence>
<reference evidence="7" key="1">
    <citation type="submission" date="2025-08" db="UniProtKB">
        <authorList>
            <consortium name="RefSeq"/>
        </authorList>
    </citation>
    <scope>IDENTIFICATION</scope>
    <source>
        <strain evidence="7">14028-0561.14</strain>
        <tissue evidence="7">Whole fly</tissue>
    </source>
</reference>
<dbReference type="Pfam" id="PF00076">
    <property type="entry name" value="RRM_1"/>
    <property type="match status" value="2"/>
</dbReference>
<dbReference type="PANTHER" id="PTHR48026">
    <property type="entry name" value="HOMOLOGOUS TO DROSOPHILA SQD (SQUID) PROTEIN"/>
    <property type="match status" value="1"/>
</dbReference>
<feature type="compositionally biased region" description="Low complexity" evidence="4">
    <location>
        <begin position="448"/>
        <end position="465"/>
    </location>
</feature>
<feature type="domain" description="RRM" evidence="5">
    <location>
        <begin position="37"/>
        <end position="114"/>
    </location>
</feature>
<accession>A0A6P4HXP9</accession>
<feature type="compositionally biased region" description="Polar residues" evidence="4">
    <location>
        <begin position="472"/>
        <end position="501"/>
    </location>
</feature>
<organism evidence="6 7">
    <name type="scientific">Drosophila kikkawai</name>
    <name type="common">Fruit fly</name>
    <dbReference type="NCBI Taxonomy" id="30033"/>
    <lineage>
        <taxon>Eukaryota</taxon>
        <taxon>Metazoa</taxon>
        <taxon>Ecdysozoa</taxon>
        <taxon>Arthropoda</taxon>
        <taxon>Hexapoda</taxon>
        <taxon>Insecta</taxon>
        <taxon>Pterygota</taxon>
        <taxon>Neoptera</taxon>
        <taxon>Endopterygota</taxon>
        <taxon>Diptera</taxon>
        <taxon>Brachycera</taxon>
        <taxon>Muscomorpha</taxon>
        <taxon>Ephydroidea</taxon>
        <taxon>Drosophilidae</taxon>
        <taxon>Drosophila</taxon>
        <taxon>Sophophora</taxon>
    </lineage>
</organism>
<dbReference type="OrthoDB" id="1875751at2759"/>
<feature type="compositionally biased region" description="Pro residues" evidence="4">
    <location>
        <begin position="344"/>
        <end position="360"/>
    </location>
</feature>
<dbReference type="GO" id="GO:0000398">
    <property type="term" value="P:mRNA splicing, via spliceosome"/>
    <property type="evidence" value="ECO:0007669"/>
    <property type="project" value="TreeGrafter"/>
</dbReference>
<dbReference type="InterPro" id="IPR000504">
    <property type="entry name" value="RRM_dom"/>
</dbReference>
<evidence type="ECO:0000313" key="7">
    <source>
        <dbReference type="RefSeq" id="XP_017021137.1"/>
    </source>
</evidence>
<feature type="compositionally biased region" description="Low complexity" evidence="4">
    <location>
        <begin position="229"/>
        <end position="240"/>
    </location>
</feature>
<dbReference type="InterPro" id="IPR035979">
    <property type="entry name" value="RBD_domain_sf"/>
</dbReference>
<dbReference type="GO" id="GO:0071013">
    <property type="term" value="C:catalytic step 2 spliceosome"/>
    <property type="evidence" value="ECO:0007669"/>
    <property type="project" value="TreeGrafter"/>
</dbReference>
<dbReference type="RefSeq" id="XP_017021137.1">
    <property type="nucleotide sequence ID" value="XM_017165648.3"/>
</dbReference>
<dbReference type="CDD" id="cd12328">
    <property type="entry name" value="RRM2_hnRNPA_like"/>
    <property type="match status" value="1"/>
</dbReference>
<dbReference type="Gene3D" id="3.30.70.330">
    <property type="match status" value="2"/>
</dbReference>
<evidence type="ECO:0000256" key="4">
    <source>
        <dbReference type="SAM" id="MobiDB-lite"/>
    </source>
</evidence>
<dbReference type="GO" id="GO:0098687">
    <property type="term" value="C:chromosomal region"/>
    <property type="evidence" value="ECO:0007669"/>
    <property type="project" value="UniProtKB-ARBA"/>
</dbReference>
<feature type="compositionally biased region" description="Pro residues" evidence="4">
    <location>
        <begin position="276"/>
        <end position="310"/>
    </location>
</feature>
<gene>
    <name evidence="7" type="primary">Rb97D</name>
</gene>
<feature type="compositionally biased region" description="Pro residues" evidence="4">
    <location>
        <begin position="380"/>
        <end position="412"/>
    </location>
</feature>
<proteinExistence type="predicted"/>
<feature type="domain" description="RRM" evidence="5">
    <location>
        <begin position="128"/>
        <end position="203"/>
    </location>
</feature>
<dbReference type="SUPFAM" id="SSF54928">
    <property type="entry name" value="RNA-binding domain, RBD"/>
    <property type="match status" value="1"/>
</dbReference>
<evidence type="ECO:0000256" key="3">
    <source>
        <dbReference type="PROSITE-ProRule" id="PRU00176"/>
    </source>
</evidence>
<dbReference type="GO" id="GO:0003730">
    <property type="term" value="F:mRNA 3'-UTR binding"/>
    <property type="evidence" value="ECO:0007669"/>
    <property type="project" value="TreeGrafter"/>
</dbReference>
<feature type="region of interest" description="Disordered" evidence="4">
    <location>
        <begin position="212"/>
        <end position="501"/>
    </location>
</feature>
<dbReference type="SMART" id="SM00360">
    <property type="entry name" value="RRM"/>
    <property type="match status" value="2"/>
</dbReference>
<keyword evidence="1" id="KW-0677">Repeat</keyword>
<dbReference type="PROSITE" id="PS50102">
    <property type="entry name" value="RRM"/>
    <property type="match status" value="2"/>
</dbReference>
<evidence type="ECO:0000259" key="5">
    <source>
        <dbReference type="PROSITE" id="PS50102"/>
    </source>
</evidence>
<name>A0A6P4HXP9_DROKI</name>
<dbReference type="InterPro" id="IPR012677">
    <property type="entry name" value="Nucleotide-bd_a/b_plait_sf"/>
</dbReference>
<dbReference type="FunFam" id="3.30.70.330:FF:000040">
    <property type="entry name" value="Heterogeneous nuclear ribonucleoprotein A2/B1"/>
    <property type="match status" value="1"/>
</dbReference>
<dbReference type="AlphaFoldDB" id="A0A6P4HXP9"/>